<keyword evidence="1" id="KW-0472">Membrane</keyword>
<evidence type="ECO:0000256" key="1">
    <source>
        <dbReference type="SAM" id="Phobius"/>
    </source>
</evidence>
<name>A0A4Y3IQS2_9VIBR</name>
<evidence type="ECO:0000313" key="4">
    <source>
        <dbReference type="Proteomes" id="UP000318242"/>
    </source>
</evidence>
<keyword evidence="1" id="KW-0812">Transmembrane</keyword>
<comment type="caution">
    <text evidence="3">The sequence shown here is derived from an EMBL/GenBank/DDBJ whole genome shotgun (WGS) entry which is preliminary data.</text>
</comment>
<dbReference type="EMBL" id="BJLH01000012">
    <property type="protein sequence ID" value="GEA61482.1"/>
    <property type="molecule type" value="Genomic_DNA"/>
</dbReference>
<reference evidence="3 4" key="1">
    <citation type="submission" date="2019-06" db="EMBL/GenBank/DDBJ databases">
        <title>Whole genome shotgun sequence of Vibrio comitans NBRC 102076.</title>
        <authorList>
            <person name="Hosoyama A."/>
            <person name="Uohara A."/>
            <person name="Ohji S."/>
            <person name="Ichikawa N."/>
        </authorList>
    </citation>
    <scope>NUCLEOTIDE SEQUENCE [LARGE SCALE GENOMIC DNA]</scope>
    <source>
        <strain evidence="3 4">NBRC 102076</strain>
    </source>
</reference>
<organism evidence="3 4">
    <name type="scientific">Vibrio comitans NBRC 102076</name>
    <dbReference type="NCBI Taxonomy" id="1219078"/>
    <lineage>
        <taxon>Bacteria</taxon>
        <taxon>Pseudomonadati</taxon>
        <taxon>Pseudomonadota</taxon>
        <taxon>Gammaproteobacteria</taxon>
        <taxon>Vibrionales</taxon>
        <taxon>Vibrionaceae</taxon>
        <taxon>Vibrio</taxon>
    </lineage>
</organism>
<proteinExistence type="predicted"/>
<dbReference type="Proteomes" id="UP000318242">
    <property type="component" value="Unassembled WGS sequence"/>
</dbReference>
<evidence type="ECO:0000259" key="2">
    <source>
        <dbReference type="Pfam" id="PF07811"/>
    </source>
</evidence>
<keyword evidence="1" id="KW-1133">Transmembrane helix</keyword>
<gene>
    <name evidence="3" type="ORF">VCO01S_26750</name>
</gene>
<keyword evidence="4" id="KW-1185">Reference proteome</keyword>
<dbReference type="Pfam" id="PF07811">
    <property type="entry name" value="TadE"/>
    <property type="match status" value="1"/>
</dbReference>
<dbReference type="AlphaFoldDB" id="A0A4Y3IQS2"/>
<sequence length="146" mass="16162">MALVEFAVVFSLFLLILFTIIDFALFGYVKLTMQHAVREGARYAVTGRTDLDPNEDEPLRENAILEKISSSSVGMLTKVMKIEDIRVEDIDGNAVAGFGDPGELISIHLDCEWPVLSPILYPLIEGGTYKFTVSAAMKNEEFGDEV</sequence>
<protein>
    <recommendedName>
        <fullName evidence="2">TadE-like domain-containing protein</fullName>
    </recommendedName>
</protein>
<feature type="transmembrane region" description="Helical" evidence="1">
    <location>
        <begin position="6"/>
        <end position="29"/>
    </location>
</feature>
<evidence type="ECO:0000313" key="3">
    <source>
        <dbReference type="EMBL" id="GEA61482.1"/>
    </source>
</evidence>
<feature type="domain" description="TadE-like" evidence="2">
    <location>
        <begin position="2"/>
        <end position="42"/>
    </location>
</feature>
<dbReference type="InterPro" id="IPR012495">
    <property type="entry name" value="TadE-like_dom"/>
</dbReference>
<accession>A0A4Y3IQS2</accession>